<proteinExistence type="inferred from homology"/>
<dbReference type="GO" id="GO:0004722">
    <property type="term" value="F:protein serine/threonine phosphatase activity"/>
    <property type="evidence" value="ECO:0007669"/>
    <property type="project" value="UniProtKB-EC"/>
</dbReference>
<evidence type="ECO:0000256" key="4">
    <source>
        <dbReference type="ARBA" id="ARBA00047761"/>
    </source>
</evidence>
<dbReference type="Pfam" id="PF00782">
    <property type="entry name" value="DSPc"/>
    <property type="match status" value="1"/>
</dbReference>
<comment type="catalytic activity">
    <reaction evidence="4">
        <text>O-phospho-L-seryl-[protein] + H2O = L-seryl-[protein] + phosphate</text>
        <dbReference type="Rhea" id="RHEA:20629"/>
        <dbReference type="Rhea" id="RHEA-COMP:9863"/>
        <dbReference type="Rhea" id="RHEA-COMP:11604"/>
        <dbReference type="ChEBI" id="CHEBI:15377"/>
        <dbReference type="ChEBI" id="CHEBI:29999"/>
        <dbReference type="ChEBI" id="CHEBI:43474"/>
        <dbReference type="ChEBI" id="CHEBI:83421"/>
        <dbReference type="EC" id="3.1.3.16"/>
    </reaction>
</comment>
<dbReference type="SMART" id="SM00195">
    <property type="entry name" value="DSPc"/>
    <property type="match status" value="1"/>
</dbReference>
<evidence type="ECO:0000256" key="6">
    <source>
        <dbReference type="SAM" id="SignalP"/>
    </source>
</evidence>
<keyword evidence="2" id="KW-0378">Hydrolase</keyword>
<keyword evidence="6" id="KW-0732">Signal</keyword>
<dbReference type="Proteomes" id="UP001215280">
    <property type="component" value="Unassembled WGS sequence"/>
</dbReference>
<dbReference type="Gene3D" id="3.90.190.10">
    <property type="entry name" value="Protein tyrosine phosphatase superfamily"/>
    <property type="match status" value="1"/>
</dbReference>
<evidence type="ECO:0000256" key="3">
    <source>
        <dbReference type="ARBA" id="ARBA00022912"/>
    </source>
</evidence>
<dbReference type="InterPro" id="IPR000340">
    <property type="entry name" value="Dual-sp_phosphatase_cat-dom"/>
</dbReference>
<dbReference type="PROSITE" id="PS50054">
    <property type="entry name" value="TYR_PHOSPHATASE_DUAL"/>
    <property type="match status" value="1"/>
</dbReference>
<dbReference type="InterPro" id="IPR000387">
    <property type="entry name" value="Tyr_Pase_dom"/>
</dbReference>
<keyword evidence="10" id="KW-1185">Reference proteome</keyword>
<feature type="domain" description="Tyrosine-protein phosphatase" evidence="7">
    <location>
        <begin position="9"/>
        <end position="148"/>
    </location>
</feature>
<protein>
    <submittedName>
        <fullName evidence="9">Dual specificity phosphatase</fullName>
    </submittedName>
</protein>
<gene>
    <name evidence="9" type="ORF">DFH07DRAFT_974110</name>
</gene>
<dbReference type="InterPro" id="IPR029021">
    <property type="entry name" value="Prot-tyrosine_phosphatase-like"/>
</dbReference>
<name>A0AAD7H9K5_9AGAR</name>
<dbReference type="GO" id="GO:0007165">
    <property type="term" value="P:signal transduction"/>
    <property type="evidence" value="ECO:0007669"/>
    <property type="project" value="TreeGrafter"/>
</dbReference>
<dbReference type="CDD" id="cd14498">
    <property type="entry name" value="DSP"/>
    <property type="match status" value="1"/>
</dbReference>
<dbReference type="PANTHER" id="PTHR45948">
    <property type="entry name" value="DUAL SPECIFICITY PROTEIN PHOSPHATASE DDB_G0269404-RELATED"/>
    <property type="match status" value="1"/>
</dbReference>
<comment type="similarity">
    <text evidence="1">Belongs to the protein-tyrosine phosphatase family. Non-receptor class dual specificity subfamily.</text>
</comment>
<evidence type="ECO:0000259" key="8">
    <source>
        <dbReference type="PROSITE" id="PS50056"/>
    </source>
</evidence>
<comment type="catalytic activity">
    <reaction evidence="5">
        <text>O-phospho-L-threonyl-[protein] + H2O = L-threonyl-[protein] + phosphate</text>
        <dbReference type="Rhea" id="RHEA:47004"/>
        <dbReference type="Rhea" id="RHEA-COMP:11060"/>
        <dbReference type="Rhea" id="RHEA-COMP:11605"/>
        <dbReference type="ChEBI" id="CHEBI:15377"/>
        <dbReference type="ChEBI" id="CHEBI:30013"/>
        <dbReference type="ChEBI" id="CHEBI:43474"/>
        <dbReference type="ChEBI" id="CHEBI:61977"/>
        <dbReference type="EC" id="3.1.3.16"/>
    </reaction>
</comment>
<dbReference type="EMBL" id="JARJLG010000343">
    <property type="protein sequence ID" value="KAJ7715727.1"/>
    <property type="molecule type" value="Genomic_DNA"/>
</dbReference>
<dbReference type="SUPFAM" id="SSF52799">
    <property type="entry name" value="(Phosphotyrosine protein) phosphatases II"/>
    <property type="match status" value="1"/>
</dbReference>
<keyword evidence="3" id="KW-0904">Protein phosphatase</keyword>
<evidence type="ECO:0000256" key="2">
    <source>
        <dbReference type="ARBA" id="ARBA00022801"/>
    </source>
</evidence>
<dbReference type="PANTHER" id="PTHR45948:SF2">
    <property type="entry name" value="DUAL SPECIFICITY PROTEIN PHOSPHATASE"/>
    <property type="match status" value="1"/>
</dbReference>
<evidence type="ECO:0000313" key="9">
    <source>
        <dbReference type="EMBL" id="KAJ7715727.1"/>
    </source>
</evidence>
<dbReference type="GO" id="GO:0004725">
    <property type="term" value="F:protein tyrosine phosphatase activity"/>
    <property type="evidence" value="ECO:0007669"/>
    <property type="project" value="TreeGrafter"/>
</dbReference>
<feature type="chain" id="PRO_5041917653" evidence="6">
    <location>
        <begin position="26"/>
        <end position="167"/>
    </location>
</feature>
<evidence type="ECO:0000313" key="10">
    <source>
        <dbReference type="Proteomes" id="UP001215280"/>
    </source>
</evidence>
<feature type="signal peptide" evidence="6">
    <location>
        <begin position="1"/>
        <end position="25"/>
    </location>
</feature>
<evidence type="ECO:0000256" key="5">
    <source>
        <dbReference type="ARBA" id="ARBA00048336"/>
    </source>
</evidence>
<accession>A0AAD7H9K5</accession>
<organism evidence="9 10">
    <name type="scientific">Mycena maculata</name>
    <dbReference type="NCBI Taxonomy" id="230809"/>
    <lineage>
        <taxon>Eukaryota</taxon>
        <taxon>Fungi</taxon>
        <taxon>Dikarya</taxon>
        <taxon>Basidiomycota</taxon>
        <taxon>Agaricomycotina</taxon>
        <taxon>Agaricomycetes</taxon>
        <taxon>Agaricomycetidae</taxon>
        <taxon>Agaricales</taxon>
        <taxon>Marasmiineae</taxon>
        <taxon>Mycenaceae</taxon>
        <taxon>Mycena</taxon>
    </lineage>
</organism>
<dbReference type="InterPro" id="IPR020422">
    <property type="entry name" value="TYR_PHOSPHATASE_DUAL_dom"/>
</dbReference>
<feature type="domain" description="Tyrosine specific protein phosphatases" evidence="8">
    <location>
        <begin position="67"/>
        <end position="129"/>
    </location>
</feature>
<comment type="caution">
    <text evidence="9">The sequence shown here is derived from an EMBL/GenBank/DDBJ whole genome shotgun (WGS) entry which is preliminary data.</text>
</comment>
<reference evidence="9" key="1">
    <citation type="submission" date="2023-03" db="EMBL/GenBank/DDBJ databases">
        <title>Massive genome expansion in bonnet fungi (Mycena s.s.) driven by repeated elements and novel gene families across ecological guilds.</title>
        <authorList>
            <consortium name="Lawrence Berkeley National Laboratory"/>
            <person name="Harder C.B."/>
            <person name="Miyauchi S."/>
            <person name="Viragh M."/>
            <person name="Kuo A."/>
            <person name="Thoen E."/>
            <person name="Andreopoulos B."/>
            <person name="Lu D."/>
            <person name="Skrede I."/>
            <person name="Drula E."/>
            <person name="Henrissat B."/>
            <person name="Morin E."/>
            <person name="Kohler A."/>
            <person name="Barry K."/>
            <person name="LaButti K."/>
            <person name="Morin E."/>
            <person name="Salamov A."/>
            <person name="Lipzen A."/>
            <person name="Mereny Z."/>
            <person name="Hegedus B."/>
            <person name="Baldrian P."/>
            <person name="Stursova M."/>
            <person name="Weitz H."/>
            <person name="Taylor A."/>
            <person name="Grigoriev I.V."/>
            <person name="Nagy L.G."/>
            <person name="Martin F."/>
            <person name="Kauserud H."/>
        </authorList>
    </citation>
    <scope>NUCLEOTIDE SEQUENCE</scope>
    <source>
        <strain evidence="9">CBHHK188m</strain>
    </source>
</reference>
<dbReference type="AlphaFoldDB" id="A0AAD7H9K5"/>
<evidence type="ECO:0000256" key="1">
    <source>
        <dbReference type="ARBA" id="ARBA00008601"/>
    </source>
</evidence>
<dbReference type="GO" id="GO:0005829">
    <property type="term" value="C:cytosol"/>
    <property type="evidence" value="ECO:0007669"/>
    <property type="project" value="TreeGrafter"/>
</dbReference>
<evidence type="ECO:0000259" key="7">
    <source>
        <dbReference type="PROSITE" id="PS50054"/>
    </source>
</evidence>
<dbReference type="PROSITE" id="PS50056">
    <property type="entry name" value="TYR_PHOSPHATASE_2"/>
    <property type="match status" value="1"/>
</dbReference>
<sequence length="167" mass="17396">MPKKSGDAAVLILALHLYLGPRTSASSAFISTHAITDILSIGSTPPTTVSGVTYHRLALADDVGASLDTVSAANAIITSVAQTQAQRILVHCSAAVSRSPTIVAAYLMSKHDMSSRSALHIIVTARPAVCPNADFVAQLKSLENVLRGECSLDMDVLSAKKTDRVAG</sequence>